<dbReference type="AlphaFoldDB" id="A0A8H3IJ46"/>
<keyword evidence="4" id="KW-0227">DNA damage</keyword>
<dbReference type="PANTHER" id="PTHR10142">
    <property type="entry name" value="DNA REPAIR PROTEIN COMPLEMENTING XP-A CELLS"/>
    <property type="match status" value="1"/>
</dbReference>
<dbReference type="GO" id="GO:0000110">
    <property type="term" value="C:nucleotide-excision repair factor 1 complex"/>
    <property type="evidence" value="ECO:0007669"/>
    <property type="project" value="TreeGrafter"/>
</dbReference>
<evidence type="ECO:0000256" key="5">
    <source>
        <dbReference type="ARBA" id="ARBA00022771"/>
    </source>
</evidence>
<evidence type="ECO:0000256" key="3">
    <source>
        <dbReference type="ARBA" id="ARBA00022723"/>
    </source>
</evidence>
<evidence type="ECO:0000256" key="4">
    <source>
        <dbReference type="ARBA" id="ARBA00022763"/>
    </source>
</evidence>
<gene>
    <name evidence="14" type="ORF">GOMPHAMPRED_001272</name>
</gene>
<evidence type="ECO:0000259" key="13">
    <source>
        <dbReference type="Pfam" id="PF05181"/>
    </source>
</evidence>
<dbReference type="Gene3D" id="3.90.530.10">
    <property type="entry name" value="XPA C-terminal domain"/>
    <property type="match status" value="1"/>
</dbReference>
<evidence type="ECO:0000256" key="10">
    <source>
        <dbReference type="ARBA" id="ARBA00072989"/>
    </source>
</evidence>
<keyword evidence="11" id="KW-0175">Coiled coil</keyword>
<evidence type="ECO:0000256" key="1">
    <source>
        <dbReference type="ARBA" id="ARBA00004123"/>
    </source>
</evidence>
<feature type="domain" description="XPA C-terminal" evidence="13">
    <location>
        <begin position="219"/>
        <end position="268"/>
    </location>
</feature>
<sequence length="372" mass="42209">MSEARPSTPPPPSNPALGRKVPLTPEQVKRIEINRLKAKALRAQKEAEAQRKAADGANNLSSGGNHGTKRPYSAISTQAGVAPNQRDARSNTPAASRPLDSIEPARNFTKYVEYDFSTMTDTKGGFLTVEDDPHNKALHARSTEEESKPAHMTMKEWERFQLLKKLREQRSGPYQPAISVYPERNPKCRECASLEVDWQWLDLLRCAVCNSCKDKFPEKYSLLTKTEAAKDYLLTDPELKDTELLPHLERPNPHKSTFHNMMLYLRYQLEEYAFGKKWGSAEKLDEAYEKREEAKKKKKNEKFKSKLNELKKRTRVEAYKRSKLSSGGGEFGDDLSNGGRHIHTWGRPIEDADGVGVKSCVECGMQVEELEL</sequence>
<proteinExistence type="inferred from homology"/>
<dbReference type="SUPFAM" id="SSF46955">
    <property type="entry name" value="Putative DNA-binding domain"/>
    <property type="match status" value="1"/>
</dbReference>
<comment type="caution">
    <text evidence="14">The sequence shown here is derived from an EMBL/GenBank/DDBJ whole genome shotgun (WGS) entry which is preliminary data.</text>
</comment>
<evidence type="ECO:0000256" key="7">
    <source>
        <dbReference type="ARBA" id="ARBA00023125"/>
    </source>
</evidence>
<dbReference type="EMBL" id="CAJPDQ010000012">
    <property type="protein sequence ID" value="CAF9917465.1"/>
    <property type="molecule type" value="Genomic_DNA"/>
</dbReference>
<dbReference type="InterPro" id="IPR009061">
    <property type="entry name" value="DNA-bd_dom_put_sf"/>
</dbReference>
<evidence type="ECO:0000256" key="6">
    <source>
        <dbReference type="ARBA" id="ARBA00022833"/>
    </source>
</evidence>
<feature type="compositionally biased region" description="Basic and acidic residues" evidence="12">
    <location>
        <begin position="43"/>
        <end position="54"/>
    </location>
</feature>
<protein>
    <recommendedName>
        <fullName evidence="10">DNA repair protein RAD14</fullName>
    </recommendedName>
</protein>
<evidence type="ECO:0000256" key="8">
    <source>
        <dbReference type="ARBA" id="ARBA00023204"/>
    </source>
</evidence>
<keyword evidence="6" id="KW-0862">Zinc</keyword>
<keyword evidence="3" id="KW-0479">Metal-binding</keyword>
<evidence type="ECO:0000313" key="14">
    <source>
        <dbReference type="EMBL" id="CAF9917465.1"/>
    </source>
</evidence>
<accession>A0A8H3IJ46</accession>
<evidence type="ECO:0000256" key="11">
    <source>
        <dbReference type="SAM" id="Coils"/>
    </source>
</evidence>
<comment type="similarity">
    <text evidence="2">Belongs to the XPA family.</text>
</comment>
<feature type="region of interest" description="Disordered" evidence="12">
    <location>
        <begin position="1"/>
        <end position="102"/>
    </location>
</feature>
<keyword evidence="7" id="KW-0238">DNA-binding</keyword>
<evidence type="ECO:0000313" key="15">
    <source>
        <dbReference type="Proteomes" id="UP000664169"/>
    </source>
</evidence>
<dbReference type="GO" id="GO:0006284">
    <property type="term" value="P:base-excision repair"/>
    <property type="evidence" value="ECO:0007669"/>
    <property type="project" value="TreeGrafter"/>
</dbReference>
<dbReference type="GO" id="GO:0000715">
    <property type="term" value="P:nucleotide-excision repair, DNA damage recognition"/>
    <property type="evidence" value="ECO:0007669"/>
    <property type="project" value="TreeGrafter"/>
</dbReference>
<keyword evidence="9" id="KW-0539">Nucleus</keyword>
<dbReference type="Proteomes" id="UP000664169">
    <property type="component" value="Unassembled WGS sequence"/>
</dbReference>
<dbReference type="Pfam" id="PF05181">
    <property type="entry name" value="XPA_C"/>
    <property type="match status" value="1"/>
</dbReference>
<name>A0A8H3IJ46_9LECA</name>
<dbReference type="FunFam" id="3.90.530.10:FF:000003">
    <property type="entry name" value="Dna repair rad14 protein"/>
    <property type="match status" value="1"/>
</dbReference>
<dbReference type="OrthoDB" id="5368863at2759"/>
<dbReference type="PANTHER" id="PTHR10142:SF0">
    <property type="entry name" value="DNA REPAIR PROTEIN COMPLEMENTING XP-A CELLS"/>
    <property type="match status" value="1"/>
</dbReference>
<dbReference type="GO" id="GO:0003684">
    <property type="term" value="F:damaged DNA binding"/>
    <property type="evidence" value="ECO:0007669"/>
    <property type="project" value="InterPro"/>
</dbReference>
<feature type="coiled-coil region" evidence="11">
    <location>
        <begin position="281"/>
        <end position="313"/>
    </location>
</feature>
<organism evidence="14 15">
    <name type="scientific">Gomphillus americanus</name>
    <dbReference type="NCBI Taxonomy" id="1940652"/>
    <lineage>
        <taxon>Eukaryota</taxon>
        <taxon>Fungi</taxon>
        <taxon>Dikarya</taxon>
        <taxon>Ascomycota</taxon>
        <taxon>Pezizomycotina</taxon>
        <taxon>Lecanoromycetes</taxon>
        <taxon>OSLEUM clade</taxon>
        <taxon>Ostropomycetidae</taxon>
        <taxon>Ostropales</taxon>
        <taxon>Graphidaceae</taxon>
        <taxon>Gomphilloideae</taxon>
        <taxon>Gomphillus</taxon>
    </lineage>
</organism>
<dbReference type="GO" id="GO:0070914">
    <property type="term" value="P:UV-damage excision repair"/>
    <property type="evidence" value="ECO:0007669"/>
    <property type="project" value="TreeGrafter"/>
</dbReference>
<evidence type="ECO:0000256" key="9">
    <source>
        <dbReference type="ARBA" id="ARBA00023242"/>
    </source>
</evidence>
<keyword evidence="15" id="KW-1185">Reference proteome</keyword>
<dbReference type="InterPro" id="IPR022656">
    <property type="entry name" value="XPA_C"/>
</dbReference>
<evidence type="ECO:0000256" key="12">
    <source>
        <dbReference type="SAM" id="MobiDB-lite"/>
    </source>
</evidence>
<keyword evidence="5" id="KW-0863">Zinc-finger</keyword>
<dbReference type="InterPro" id="IPR000465">
    <property type="entry name" value="XPA/RAD14"/>
</dbReference>
<keyword evidence="8" id="KW-0234">DNA repair</keyword>
<dbReference type="InterPro" id="IPR037129">
    <property type="entry name" value="XPA_sf"/>
</dbReference>
<evidence type="ECO:0000256" key="2">
    <source>
        <dbReference type="ARBA" id="ARBA00005548"/>
    </source>
</evidence>
<reference evidence="14" key="1">
    <citation type="submission" date="2021-03" db="EMBL/GenBank/DDBJ databases">
        <authorList>
            <person name="Tagirdzhanova G."/>
        </authorList>
    </citation>
    <scope>NUCLEOTIDE SEQUENCE</scope>
</reference>
<dbReference type="GO" id="GO:1901255">
    <property type="term" value="P:nucleotide-excision repair involved in interstrand cross-link repair"/>
    <property type="evidence" value="ECO:0007669"/>
    <property type="project" value="TreeGrafter"/>
</dbReference>
<dbReference type="CDD" id="cd21077">
    <property type="entry name" value="DBD_Rad14"/>
    <property type="match status" value="1"/>
</dbReference>
<dbReference type="NCBIfam" id="TIGR00598">
    <property type="entry name" value="rad14"/>
    <property type="match status" value="1"/>
</dbReference>
<dbReference type="GO" id="GO:0008270">
    <property type="term" value="F:zinc ion binding"/>
    <property type="evidence" value="ECO:0007669"/>
    <property type="project" value="UniProtKB-KW"/>
</dbReference>
<comment type="subcellular location">
    <subcellularLocation>
        <location evidence="1">Nucleus</location>
    </subcellularLocation>
</comment>